<dbReference type="RefSeq" id="XP_028966815.1">
    <property type="nucleotide sequence ID" value="XM_029110982.1"/>
</dbReference>
<evidence type="ECO:0000313" key="3">
    <source>
        <dbReference type="Proteomes" id="UP000694867"/>
    </source>
</evidence>
<dbReference type="Proteomes" id="UP000694867">
    <property type="component" value="Unplaced"/>
</dbReference>
<organism evidence="3 4">
    <name type="scientific">Galendromus occidentalis</name>
    <name type="common">western predatory mite</name>
    <dbReference type="NCBI Taxonomy" id="34638"/>
    <lineage>
        <taxon>Eukaryota</taxon>
        <taxon>Metazoa</taxon>
        <taxon>Ecdysozoa</taxon>
        <taxon>Arthropoda</taxon>
        <taxon>Chelicerata</taxon>
        <taxon>Arachnida</taxon>
        <taxon>Acari</taxon>
        <taxon>Parasitiformes</taxon>
        <taxon>Mesostigmata</taxon>
        <taxon>Gamasina</taxon>
        <taxon>Phytoseioidea</taxon>
        <taxon>Phytoseiidae</taxon>
        <taxon>Typhlodrominae</taxon>
        <taxon>Galendromus</taxon>
    </lineage>
</organism>
<name>A0AAJ7SDY0_9ACAR</name>
<dbReference type="GO" id="GO:0000127">
    <property type="term" value="C:transcription factor TFIIIC complex"/>
    <property type="evidence" value="ECO:0007669"/>
    <property type="project" value="InterPro"/>
</dbReference>
<dbReference type="Pfam" id="PF12660">
    <property type="entry name" value="zf-TFIIIC"/>
    <property type="match status" value="1"/>
</dbReference>
<reference evidence="4" key="1">
    <citation type="submission" date="2025-08" db="UniProtKB">
        <authorList>
            <consortium name="RefSeq"/>
        </authorList>
    </citation>
    <scope>IDENTIFICATION</scope>
</reference>
<dbReference type="GO" id="GO:0006384">
    <property type="term" value="P:transcription initiation at RNA polymerase III promoter"/>
    <property type="evidence" value="ECO:0007669"/>
    <property type="project" value="InterPro"/>
</dbReference>
<dbReference type="InterPro" id="IPR024764">
    <property type="entry name" value="TFIIIC_Znf"/>
</dbReference>
<gene>
    <name evidence="4" type="primary">LOC100902404</name>
</gene>
<dbReference type="AlphaFoldDB" id="A0AAJ7SDY0"/>
<sequence length="671" mass="76035">MLRTLLVKQFIGDLSVDQCLDVSDRQDISVIVSNQIQIWSLPKYPTDGLFPMQLETVTSADAVLNLTTGLFSQATAETKFSNNDAMYVYLDHTMSPEDELHGLQRRSFRMGRWSPAALSSTECVLATLQVDHRLRLHRYIQREWQVVTDVSEALSEFVRKENQSEISQLADIRQHWEHFTLARSIVHRMAIVNFAWAVPSHFDRRLHLALALKDGSLRFVVVQVSGEATELTISPSSFRPITGNEAQLAVVCLRCVALNEDVFVVLVGYSNGLCHAVKVQRDCTYDFGEAVALWSEDDDVTPKEMFCTARENRLIVTIVKGAWLCLAAIDLETMRTVGDVLPIKTEGRSECTSCHRTNIPAADDYLESLLLTYPNEKTLHCVISENLTVEVRNLSMEVTHGYRAVGSGESYNGVLLYVVEKMACMSDKLMLTGANKLKIISTVPIENATATILSIFEHSGNMLFQIKDYLDILFYNYQKTERLPEDLSFYLREENLASDILKNYKTTQILIIRLLLLWSPPAKRNTKVLSELAKETLRRRYRFILANNHNQDGLSEVQRRSLVLFADFLQDSEPELSREAYVSLKCTSPSRNARDSCELCDGEVRLNLDDPSIGSCSRGHRTSRCMYSLLLCRTIDQMSRCLTCGWYALNGEIWEKPVECLLCGLPLSAYP</sequence>
<keyword evidence="3" id="KW-1185">Reference proteome</keyword>
<dbReference type="KEGG" id="goe:100902404"/>
<dbReference type="InterPro" id="IPR044230">
    <property type="entry name" value="GTF3C4"/>
</dbReference>
<feature type="domain" description="Transcription factor IIIC putative zinc-finger" evidence="2">
    <location>
        <begin position="587"/>
        <end position="653"/>
    </location>
</feature>
<dbReference type="InterPro" id="IPR024761">
    <property type="entry name" value="TFIIIC_delta_N"/>
</dbReference>
<dbReference type="PANTHER" id="PTHR15496:SF2">
    <property type="entry name" value="GENERAL TRANSCRIPTION FACTOR 3C POLYPEPTIDE 4"/>
    <property type="match status" value="1"/>
</dbReference>
<evidence type="ECO:0000259" key="1">
    <source>
        <dbReference type="Pfam" id="PF12657"/>
    </source>
</evidence>
<dbReference type="GeneID" id="100902404"/>
<feature type="domain" description="Transcription factor IIIC 90kDa subunit N-terminal" evidence="1">
    <location>
        <begin position="105"/>
        <end position="300"/>
    </location>
</feature>
<dbReference type="PANTHER" id="PTHR15496">
    <property type="entry name" value="GENERAL TRANSCRIPTION FACTOR 3C POLYPEPTIDE 4 FAMILY"/>
    <property type="match status" value="1"/>
</dbReference>
<evidence type="ECO:0000259" key="2">
    <source>
        <dbReference type="Pfam" id="PF12660"/>
    </source>
</evidence>
<dbReference type="Pfam" id="PF12657">
    <property type="entry name" value="TFIIIC_delta"/>
    <property type="match status" value="1"/>
</dbReference>
<evidence type="ECO:0000313" key="4">
    <source>
        <dbReference type="RefSeq" id="XP_028966815.1"/>
    </source>
</evidence>
<dbReference type="GO" id="GO:0004402">
    <property type="term" value="F:histone acetyltransferase activity"/>
    <property type="evidence" value="ECO:0007669"/>
    <property type="project" value="InterPro"/>
</dbReference>
<proteinExistence type="predicted"/>
<accession>A0AAJ7SDY0</accession>
<protein>
    <submittedName>
        <fullName evidence="4">Uncharacterized protein LOC100902404</fullName>
    </submittedName>
</protein>